<dbReference type="EMBL" id="MPKY01000001">
    <property type="protein sequence ID" value="OJT01220.1"/>
    <property type="molecule type" value="Genomic_DNA"/>
</dbReference>
<protein>
    <submittedName>
        <fullName evidence="1">Uncharacterized protein</fullName>
    </submittedName>
</protein>
<keyword evidence="2" id="KW-1185">Reference proteome</keyword>
<organism evidence="1 2">
    <name type="scientific">Marinobacter nauticus</name>
    <name type="common">Marinobacter hydrocarbonoclasticus</name>
    <name type="synonym">Marinobacter aquaeolei</name>
    <dbReference type="NCBI Taxonomy" id="2743"/>
    <lineage>
        <taxon>Bacteria</taxon>
        <taxon>Pseudomonadati</taxon>
        <taxon>Pseudomonadota</taxon>
        <taxon>Gammaproteobacteria</taxon>
        <taxon>Pseudomonadales</taxon>
        <taxon>Marinobacteraceae</taxon>
        <taxon>Marinobacter</taxon>
    </lineage>
</organism>
<dbReference type="AlphaFoldDB" id="A0A1M2V0W5"/>
<gene>
    <name evidence="1" type="ORF">BEE62_14820</name>
</gene>
<reference evidence="1" key="1">
    <citation type="submission" date="2016-11" db="EMBL/GenBank/DDBJ databases">
        <title>Draft Genome Sequence of Marinobacter hydrocarbonoclasticus strain STW2, a polyaromatic aromatic hydrocarbon degrading and denitrifying bacterium from rhizosphere of Seagrass Enhalus acodoides.</title>
        <authorList>
            <person name="Ling J."/>
            <person name="Dong J."/>
        </authorList>
    </citation>
    <scope>NUCLEOTIDE SEQUENCE [LARGE SCALE GENOMIC DNA]</scope>
    <source>
        <strain evidence="1">STW2</strain>
    </source>
</reference>
<evidence type="ECO:0000313" key="1">
    <source>
        <dbReference type="EMBL" id="OJT01220.1"/>
    </source>
</evidence>
<comment type="caution">
    <text evidence="1">The sequence shown here is derived from an EMBL/GenBank/DDBJ whole genome shotgun (WGS) entry which is preliminary data.</text>
</comment>
<evidence type="ECO:0000313" key="2">
    <source>
        <dbReference type="Proteomes" id="UP000183986"/>
    </source>
</evidence>
<accession>A0A1M2V0W5</accession>
<dbReference type="Proteomes" id="UP000183986">
    <property type="component" value="Unassembled WGS sequence"/>
</dbReference>
<sequence length="161" mass="18369">MRLKKSDDDKAVRKMAEVTVDLFLEVVYSRESDCGWRGDSLIGKLVAFKGELPQSSGFSGFSKVWEETVGLRDWTKAHKMACIVMMKLSDRQREAACIDRAYRGRVKAIDPFNSDKPVEILWDDRRCADELKCSIPAFRQRIVDAYSRLESMLSLPEKAVA</sequence>
<proteinExistence type="predicted"/>
<name>A0A1M2V0W5_MARNT</name>